<organism evidence="11 12">
    <name type="scientific">Crocosphaera chwakensis CCY0110</name>
    <dbReference type="NCBI Taxonomy" id="391612"/>
    <lineage>
        <taxon>Bacteria</taxon>
        <taxon>Bacillati</taxon>
        <taxon>Cyanobacteriota</taxon>
        <taxon>Cyanophyceae</taxon>
        <taxon>Oscillatoriophycideae</taxon>
        <taxon>Chroococcales</taxon>
        <taxon>Aphanothecaceae</taxon>
        <taxon>Crocosphaera</taxon>
        <taxon>Crocosphaera chwakensis</taxon>
    </lineage>
</organism>
<keyword evidence="3" id="KW-0813">Transport</keyword>
<evidence type="ECO:0000256" key="5">
    <source>
        <dbReference type="ARBA" id="ARBA00022989"/>
    </source>
</evidence>
<dbReference type="InterPro" id="IPR058533">
    <property type="entry name" value="Cation_efflux_TM"/>
</dbReference>
<evidence type="ECO:0000259" key="9">
    <source>
        <dbReference type="Pfam" id="PF01545"/>
    </source>
</evidence>
<evidence type="ECO:0000256" key="3">
    <source>
        <dbReference type="ARBA" id="ARBA00022448"/>
    </source>
</evidence>
<name>A3IXE4_9CHRO</name>
<dbReference type="OrthoDB" id="9809646at2"/>
<feature type="transmembrane region" description="Helical" evidence="8">
    <location>
        <begin position="188"/>
        <end position="205"/>
    </location>
</feature>
<accession>A3IXE4</accession>
<dbReference type="Proteomes" id="UP000003781">
    <property type="component" value="Unassembled WGS sequence"/>
</dbReference>
<dbReference type="InterPro" id="IPR050681">
    <property type="entry name" value="CDF/SLC30A"/>
</dbReference>
<keyword evidence="12" id="KW-1185">Reference proteome</keyword>
<dbReference type="EMBL" id="AAXW01000064">
    <property type="protein sequence ID" value="EAZ88839.1"/>
    <property type="molecule type" value="Genomic_DNA"/>
</dbReference>
<gene>
    <name evidence="11" type="ORF">CY0110_02757</name>
</gene>
<dbReference type="eggNOG" id="COG1230">
    <property type="taxonomic scope" value="Bacteria"/>
</dbReference>
<dbReference type="PANTHER" id="PTHR11562">
    <property type="entry name" value="CATION EFFLUX PROTEIN/ ZINC TRANSPORTER"/>
    <property type="match status" value="1"/>
</dbReference>
<comment type="similarity">
    <text evidence="2">Belongs to the cation diffusion facilitator (CDF) transporter (TC 2.A.4) family. SLC30A subfamily.</text>
</comment>
<evidence type="ECO:0000256" key="4">
    <source>
        <dbReference type="ARBA" id="ARBA00022692"/>
    </source>
</evidence>
<protein>
    <submittedName>
        <fullName evidence="11">Cation efflux system protein</fullName>
    </submittedName>
</protein>
<evidence type="ECO:0000256" key="8">
    <source>
        <dbReference type="SAM" id="Phobius"/>
    </source>
</evidence>
<dbReference type="InterPro" id="IPR027469">
    <property type="entry name" value="Cation_efflux_TMD_sf"/>
</dbReference>
<feature type="domain" description="Cation efflux protein cytoplasmic" evidence="10">
    <location>
        <begin position="222"/>
        <end position="290"/>
    </location>
</feature>
<dbReference type="InterPro" id="IPR036837">
    <property type="entry name" value="Cation_efflux_CTD_sf"/>
</dbReference>
<comment type="caution">
    <text evidence="11">The sequence shown here is derived from an EMBL/GenBank/DDBJ whole genome shotgun (WGS) entry which is preliminary data.</text>
</comment>
<dbReference type="GO" id="GO:0005385">
    <property type="term" value="F:zinc ion transmembrane transporter activity"/>
    <property type="evidence" value="ECO:0007669"/>
    <property type="project" value="TreeGrafter"/>
</dbReference>
<evidence type="ECO:0000256" key="1">
    <source>
        <dbReference type="ARBA" id="ARBA00004141"/>
    </source>
</evidence>
<evidence type="ECO:0000313" key="11">
    <source>
        <dbReference type="EMBL" id="EAZ88839.1"/>
    </source>
</evidence>
<dbReference type="GO" id="GO:0005886">
    <property type="term" value="C:plasma membrane"/>
    <property type="evidence" value="ECO:0007669"/>
    <property type="project" value="TreeGrafter"/>
</dbReference>
<dbReference type="Pfam" id="PF01545">
    <property type="entry name" value="Cation_efflux"/>
    <property type="match status" value="1"/>
</dbReference>
<keyword evidence="4 8" id="KW-0812">Transmembrane</keyword>
<evidence type="ECO:0000313" key="12">
    <source>
        <dbReference type="Proteomes" id="UP000003781"/>
    </source>
</evidence>
<sequence>MPDSHTHHHHHHPPASNYTRAFIIGTVLNVVFVIIEFAFGFWTGSLSLLADAGHNLSDVFGLLVAWVGNFLAQRPPTKRYTYGLRRSSILAALLNALTLLLVMGGIAWEAISRLFNPTPIPGMTIMMVALVGVIINTITALLFMSGRDQDLNIRGAFLHMSADALISLGVVLTGVAILLTGWLWFDPVVSLVIVVVIVIGTWQLLKDSVNLALDAVPVAIEPQAVRTYLTELPGVDHIHDLHIWAMSTRETALTVHLVMPNGFPGDNFLTETSQQLYDLFGIEHPTLQIETGDPNYPCHLASEHKI</sequence>
<dbReference type="SUPFAM" id="SSF160240">
    <property type="entry name" value="Cation efflux protein cytoplasmic domain-like"/>
    <property type="match status" value="1"/>
</dbReference>
<dbReference type="AlphaFoldDB" id="A3IXE4"/>
<feature type="domain" description="Cation efflux protein transmembrane" evidence="9">
    <location>
        <begin position="23"/>
        <end position="209"/>
    </location>
</feature>
<dbReference type="Gene3D" id="1.20.1510.10">
    <property type="entry name" value="Cation efflux protein transmembrane domain"/>
    <property type="match status" value="1"/>
</dbReference>
<dbReference type="InterPro" id="IPR027470">
    <property type="entry name" value="Cation_efflux_CTD"/>
</dbReference>
<keyword evidence="6" id="KW-0406">Ion transport</keyword>
<dbReference type="Pfam" id="PF16916">
    <property type="entry name" value="ZT_dimer"/>
    <property type="match status" value="1"/>
</dbReference>
<dbReference type="PANTHER" id="PTHR11562:SF17">
    <property type="entry name" value="RE54080P-RELATED"/>
    <property type="match status" value="1"/>
</dbReference>
<reference evidence="11 12" key="1">
    <citation type="submission" date="2007-03" db="EMBL/GenBank/DDBJ databases">
        <authorList>
            <person name="Stal L."/>
            <person name="Ferriera S."/>
            <person name="Johnson J."/>
            <person name="Kravitz S."/>
            <person name="Beeson K."/>
            <person name="Sutton G."/>
            <person name="Rogers Y.-H."/>
            <person name="Friedman R."/>
            <person name="Frazier M."/>
            <person name="Venter J.C."/>
        </authorList>
    </citation>
    <scope>NUCLEOTIDE SEQUENCE [LARGE SCALE GENOMIC DNA]</scope>
    <source>
        <strain evidence="11 12">CCY0110</strain>
    </source>
</reference>
<dbReference type="RefSeq" id="WP_008278051.1">
    <property type="nucleotide sequence ID" value="NZ_AAXW01000064.1"/>
</dbReference>
<feature type="transmembrane region" description="Helical" evidence="8">
    <location>
        <begin position="21"/>
        <end position="42"/>
    </location>
</feature>
<evidence type="ECO:0000256" key="7">
    <source>
        <dbReference type="ARBA" id="ARBA00023136"/>
    </source>
</evidence>
<evidence type="ECO:0000256" key="6">
    <source>
        <dbReference type="ARBA" id="ARBA00023065"/>
    </source>
</evidence>
<feature type="transmembrane region" description="Helical" evidence="8">
    <location>
        <begin position="92"/>
        <end position="111"/>
    </location>
</feature>
<keyword evidence="5 8" id="KW-1133">Transmembrane helix</keyword>
<feature type="transmembrane region" description="Helical" evidence="8">
    <location>
        <begin position="54"/>
        <end position="72"/>
    </location>
</feature>
<feature type="transmembrane region" description="Helical" evidence="8">
    <location>
        <begin position="123"/>
        <end position="144"/>
    </location>
</feature>
<dbReference type="NCBIfam" id="TIGR01297">
    <property type="entry name" value="CDF"/>
    <property type="match status" value="1"/>
</dbReference>
<evidence type="ECO:0000259" key="10">
    <source>
        <dbReference type="Pfam" id="PF16916"/>
    </source>
</evidence>
<evidence type="ECO:0000256" key="2">
    <source>
        <dbReference type="ARBA" id="ARBA00008873"/>
    </source>
</evidence>
<feature type="transmembrane region" description="Helical" evidence="8">
    <location>
        <begin position="156"/>
        <end position="182"/>
    </location>
</feature>
<proteinExistence type="inferred from homology"/>
<dbReference type="InterPro" id="IPR002524">
    <property type="entry name" value="Cation_efflux"/>
</dbReference>
<dbReference type="SUPFAM" id="SSF161111">
    <property type="entry name" value="Cation efflux protein transmembrane domain-like"/>
    <property type="match status" value="1"/>
</dbReference>
<comment type="subcellular location">
    <subcellularLocation>
        <location evidence="1">Membrane</location>
        <topology evidence="1">Multi-pass membrane protein</topology>
    </subcellularLocation>
</comment>
<keyword evidence="7 8" id="KW-0472">Membrane</keyword>